<reference evidence="2 3" key="1">
    <citation type="submission" date="2010-08" db="EMBL/GenBank/DDBJ databases">
        <authorList>
            <consortium name="US DOE Joint Genome Institute (JGI-PGF)"/>
            <person name="Lucas S."/>
            <person name="Copeland A."/>
            <person name="Lapidus A."/>
            <person name="Cheng J.-F."/>
            <person name="Bruce D."/>
            <person name="Goodwin L."/>
            <person name="Pitluck S."/>
            <person name="Land M.L."/>
            <person name="Hauser L."/>
            <person name="Chang Y.-J."/>
            <person name="Anderson I.J."/>
            <person name="Johnson E."/>
            <person name="Mulhopadhyay B."/>
            <person name="Kyrpides N."/>
            <person name="Woyke T.J."/>
        </authorList>
    </citation>
    <scope>NUCLEOTIDE SEQUENCE [LARGE SCALE GENOMIC DNA]</scope>
    <source>
        <strain evidence="2 3">6</strain>
    </source>
</reference>
<dbReference type="Proteomes" id="UP000005753">
    <property type="component" value="Chromosome"/>
</dbReference>
<dbReference type="HOGENOM" id="CLU_1600234_0_0_9"/>
<evidence type="ECO:0000256" key="1">
    <source>
        <dbReference type="SAM" id="Phobius"/>
    </source>
</evidence>
<organism evidence="2 3">
    <name type="scientific">Eubacterium cellulosolvens (strain ATCC 43171 / JCM 9499 / 6)</name>
    <name type="common">Cillobacterium cellulosolvens</name>
    <dbReference type="NCBI Taxonomy" id="633697"/>
    <lineage>
        <taxon>Bacteria</taxon>
        <taxon>Bacillati</taxon>
        <taxon>Bacillota</taxon>
        <taxon>Clostridia</taxon>
        <taxon>Eubacteriales</taxon>
        <taxon>Eubacteriaceae</taxon>
        <taxon>Eubacterium</taxon>
    </lineage>
</organism>
<feature type="transmembrane region" description="Helical" evidence="1">
    <location>
        <begin position="29"/>
        <end position="47"/>
    </location>
</feature>
<keyword evidence="1" id="KW-1133">Transmembrane helix</keyword>
<protein>
    <recommendedName>
        <fullName evidence="4">YcxB-like protein domain-containing protein</fullName>
    </recommendedName>
</protein>
<name>I5AVD7_EUBC6</name>
<feature type="transmembrane region" description="Helical" evidence="1">
    <location>
        <begin position="53"/>
        <end position="74"/>
    </location>
</feature>
<dbReference type="OrthoDB" id="9826446at2"/>
<evidence type="ECO:0000313" key="2">
    <source>
        <dbReference type="EMBL" id="EIM57760.1"/>
    </source>
</evidence>
<keyword evidence="3" id="KW-1185">Reference proteome</keyword>
<dbReference type="AlphaFoldDB" id="I5AVD7"/>
<keyword evidence="1" id="KW-0812">Transmembrane</keyword>
<keyword evidence="1" id="KW-0472">Membrane</keyword>
<sequence>MTKFVNKYAYTPQIAREAMTVWWRTKNRIRYIILILMVVGFPAAALIVGQPIIALIGLLGIFGIISLEMQRVAAARKELDNIRKAYHIDSPMMRVEIDETAIRTRVSNTRNEVSVDSIENYVVRKDMIVLFLKGKLTLALRNEGYEKGNAEEMIRFLNDLGVNKKQ</sequence>
<reference evidence="2 3" key="2">
    <citation type="submission" date="2012-02" db="EMBL/GenBank/DDBJ databases">
        <title>Improved High-Quality Draft sequence of Eubacterium cellulosolvens 6.</title>
        <authorList>
            <consortium name="US DOE Joint Genome Institute"/>
            <person name="Lucas S."/>
            <person name="Han J."/>
            <person name="Lapidus A."/>
            <person name="Cheng J.-F."/>
            <person name="Goodwin L."/>
            <person name="Pitluck S."/>
            <person name="Peters L."/>
            <person name="Mikhailova N."/>
            <person name="Gu W."/>
            <person name="Detter J.C."/>
            <person name="Han C."/>
            <person name="Tapia R."/>
            <person name="Land M."/>
            <person name="Hauser L."/>
            <person name="Kyrpides N."/>
            <person name="Ivanova N."/>
            <person name="Pagani I."/>
            <person name="Johnson E."/>
            <person name="Mukhopadhyay B."/>
            <person name="Anderson I."/>
            <person name="Woyke T."/>
        </authorList>
    </citation>
    <scope>NUCLEOTIDE SEQUENCE [LARGE SCALE GENOMIC DNA]</scope>
    <source>
        <strain evidence="2 3">6</strain>
    </source>
</reference>
<evidence type="ECO:0000313" key="3">
    <source>
        <dbReference type="Proteomes" id="UP000005753"/>
    </source>
</evidence>
<accession>I5AVD7</accession>
<evidence type="ECO:0008006" key="4">
    <source>
        <dbReference type="Google" id="ProtNLM"/>
    </source>
</evidence>
<dbReference type="EMBL" id="CM001487">
    <property type="protein sequence ID" value="EIM57760.1"/>
    <property type="molecule type" value="Genomic_DNA"/>
</dbReference>
<proteinExistence type="predicted"/>
<dbReference type="STRING" id="633697.EubceDRAFT1_1987"/>
<gene>
    <name evidence="2" type="ORF">EubceDRAFT1_1987</name>
</gene>